<sequence length="116" mass="13134">MRRRVVVEEEEEQEEEEEEVRKEGGTEMRAKCRCGSSFDTVSRRSVHCTVSAFRCINIISAAAAIYIVDDDDPDDCFLSLWLSLLGKQGYPSVMWRVSVTIVCCCCIDLICSSVIR</sequence>
<reference evidence="4" key="1">
    <citation type="submission" date="2016-04" db="UniProtKB">
        <authorList>
            <consortium name="WormBaseParasite"/>
        </authorList>
    </citation>
    <scope>IDENTIFICATION</scope>
</reference>
<dbReference type="AlphaFoldDB" id="A0A0N5AHE9"/>
<feature type="transmembrane region" description="Helical" evidence="2">
    <location>
        <begin position="51"/>
        <end position="68"/>
    </location>
</feature>
<evidence type="ECO:0000256" key="1">
    <source>
        <dbReference type="SAM" id="MobiDB-lite"/>
    </source>
</evidence>
<dbReference type="Proteomes" id="UP000046393">
    <property type="component" value="Unplaced"/>
</dbReference>
<protein>
    <submittedName>
        <fullName evidence="4">SWIM-type domain-containing protein</fullName>
    </submittedName>
</protein>
<feature type="transmembrane region" description="Helical" evidence="2">
    <location>
        <begin position="93"/>
        <end position="115"/>
    </location>
</feature>
<proteinExistence type="predicted"/>
<keyword evidence="2" id="KW-0472">Membrane</keyword>
<feature type="compositionally biased region" description="Acidic residues" evidence="1">
    <location>
        <begin position="8"/>
        <end position="18"/>
    </location>
</feature>
<keyword evidence="2" id="KW-1133">Transmembrane helix</keyword>
<evidence type="ECO:0000313" key="3">
    <source>
        <dbReference type="Proteomes" id="UP000046393"/>
    </source>
</evidence>
<keyword evidence="3" id="KW-1185">Reference proteome</keyword>
<evidence type="ECO:0000256" key="2">
    <source>
        <dbReference type="SAM" id="Phobius"/>
    </source>
</evidence>
<accession>A0A0N5AHE9</accession>
<organism evidence="3 4">
    <name type="scientific">Syphacia muris</name>
    <dbReference type="NCBI Taxonomy" id="451379"/>
    <lineage>
        <taxon>Eukaryota</taxon>
        <taxon>Metazoa</taxon>
        <taxon>Ecdysozoa</taxon>
        <taxon>Nematoda</taxon>
        <taxon>Chromadorea</taxon>
        <taxon>Rhabditida</taxon>
        <taxon>Spirurina</taxon>
        <taxon>Oxyuridomorpha</taxon>
        <taxon>Oxyuroidea</taxon>
        <taxon>Oxyuridae</taxon>
        <taxon>Syphacia</taxon>
    </lineage>
</organism>
<feature type="region of interest" description="Disordered" evidence="1">
    <location>
        <begin position="1"/>
        <end position="26"/>
    </location>
</feature>
<evidence type="ECO:0000313" key="4">
    <source>
        <dbReference type="WBParaSite" id="SMUV_0000380001-mRNA-1"/>
    </source>
</evidence>
<keyword evidence="2" id="KW-0812">Transmembrane</keyword>
<name>A0A0N5AHE9_9BILA</name>
<dbReference type="WBParaSite" id="SMUV_0000380001-mRNA-1">
    <property type="protein sequence ID" value="SMUV_0000380001-mRNA-1"/>
    <property type="gene ID" value="SMUV_0000380001"/>
</dbReference>